<comment type="subcellular location">
    <subcellularLocation>
        <location evidence="5">Cell inner membrane</location>
        <topology evidence="5">Multi-pass membrane protein</topology>
    </subcellularLocation>
</comment>
<evidence type="ECO:0000313" key="7">
    <source>
        <dbReference type="Proteomes" id="UP001652503"/>
    </source>
</evidence>
<comment type="caution">
    <text evidence="6">The sequence shown here is derived from an EMBL/GenBank/DDBJ whole genome shotgun (WGS) entry which is preliminary data.</text>
</comment>
<feature type="transmembrane region" description="Helical" evidence="5">
    <location>
        <begin position="168"/>
        <end position="185"/>
    </location>
</feature>
<feature type="transmembrane region" description="Helical" evidence="5">
    <location>
        <begin position="70"/>
        <end position="90"/>
    </location>
</feature>
<keyword evidence="7" id="KW-1185">Reference proteome</keyword>
<keyword evidence="3 5" id="KW-1133">Transmembrane helix</keyword>
<accession>A0ABT2Z252</accession>
<evidence type="ECO:0000256" key="5">
    <source>
        <dbReference type="HAMAP-Rule" id="MF_00189"/>
    </source>
</evidence>
<dbReference type="InterPro" id="IPR006008">
    <property type="entry name" value="YciB"/>
</dbReference>
<proteinExistence type="inferred from homology"/>
<feature type="transmembrane region" description="Helical" evidence="5">
    <location>
        <begin position="102"/>
        <end position="124"/>
    </location>
</feature>
<protein>
    <recommendedName>
        <fullName evidence="5">Inner membrane-spanning protein YciB</fullName>
    </recommendedName>
</protein>
<sequence>MAGRKINPWLKLALEFGPVLAFFVAFTRFKDAHVILGGTSYGGFILATALFIPLMIAATLVLWRLTGRIAAIQIVTLVLVIVFGGLSVWFNDERFFKMKPTMIYLLFAGVLGFGLLRGTSYLALVMEEVMPLEHAGWMILTRRLAAFFAALAVLNEVIWRTMSDQAWVNFKTFGLTAAVFVFFMAQGRLLQRYGIKDGEKDG</sequence>
<keyword evidence="1 5" id="KW-1003">Cell membrane</keyword>
<reference evidence="6 7" key="1">
    <citation type="submission" date="2022-10" db="EMBL/GenBank/DDBJ databases">
        <title>Defluviimonas sp. nov., isolated from ocean surface water.</title>
        <authorList>
            <person name="He W."/>
            <person name="Wang L."/>
            <person name="Zhang D.-F."/>
        </authorList>
    </citation>
    <scope>NUCLEOTIDE SEQUENCE [LARGE SCALE GENOMIC DNA]</scope>
    <source>
        <strain evidence="6 7">WL0075</strain>
    </source>
</reference>
<dbReference type="PANTHER" id="PTHR36917">
    <property type="entry name" value="INTRACELLULAR SEPTATION PROTEIN A-RELATED"/>
    <property type="match status" value="1"/>
</dbReference>
<evidence type="ECO:0000256" key="2">
    <source>
        <dbReference type="ARBA" id="ARBA00022692"/>
    </source>
</evidence>
<gene>
    <name evidence="5" type="primary">yciB</name>
    <name evidence="6" type="ORF">OE647_10685</name>
</gene>
<evidence type="ECO:0000256" key="4">
    <source>
        <dbReference type="ARBA" id="ARBA00023136"/>
    </source>
</evidence>
<keyword evidence="5" id="KW-0997">Cell inner membrane</keyword>
<feature type="transmembrane region" description="Helical" evidence="5">
    <location>
        <begin position="41"/>
        <end position="63"/>
    </location>
</feature>
<dbReference type="Pfam" id="PF04279">
    <property type="entry name" value="IspA"/>
    <property type="match status" value="1"/>
</dbReference>
<feature type="transmembrane region" description="Helical" evidence="5">
    <location>
        <begin position="144"/>
        <end position="162"/>
    </location>
</feature>
<name>A0ABT2Z252_9RHOB</name>
<dbReference type="EMBL" id="JAOWLA010000009">
    <property type="protein sequence ID" value="MCV2865191.1"/>
    <property type="molecule type" value="Genomic_DNA"/>
</dbReference>
<dbReference type="Proteomes" id="UP001652503">
    <property type="component" value="Unassembled WGS sequence"/>
</dbReference>
<evidence type="ECO:0000313" key="6">
    <source>
        <dbReference type="EMBL" id="MCV2865191.1"/>
    </source>
</evidence>
<dbReference type="RefSeq" id="WP_263721712.1">
    <property type="nucleotide sequence ID" value="NZ_JAOWLA010000009.1"/>
</dbReference>
<dbReference type="PANTHER" id="PTHR36917:SF1">
    <property type="entry name" value="INNER MEMBRANE-SPANNING PROTEIN YCIB"/>
    <property type="match status" value="1"/>
</dbReference>
<evidence type="ECO:0000256" key="3">
    <source>
        <dbReference type="ARBA" id="ARBA00022989"/>
    </source>
</evidence>
<comment type="function">
    <text evidence="5">Plays a role in cell envelope biogenesis, maintenance of cell envelope integrity and membrane homeostasis.</text>
</comment>
<dbReference type="HAMAP" id="MF_00189">
    <property type="entry name" value="YciB"/>
    <property type="match status" value="1"/>
</dbReference>
<organism evidence="6 7">
    <name type="scientific">Albidovulum sediminicola</name>
    <dbReference type="NCBI Taxonomy" id="2984331"/>
    <lineage>
        <taxon>Bacteria</taxon>
        <taxon>Pseudomonadati</taxon>
        <taxon>Pseudomonadota</taxon>
        <taxon>Alphaproteobacteria</taxon>
        <taxon>Rhodobacterales</taxon>
        <taxon>Paracoccaceae</taxon>
        <taxon>Albidovulum</taxon>
    </lineage>
</organism>
<comment type="similarity">
    <text evidence="5">Belongs to the YciB family.</text>
</comment>
<keyword evidence="4 5" id="KW-0472">Membrane</keyword>
<evidence type="ECO:0000256" key="1">
    <source>
        <dbReference type="ARBA" id="ARBA00022475"/>
    </source>
</evidence>
<keyword evidence="2 5" id="KW-0812">Transmembrane</keyword>